<dbReference type="Pfam" id="PF01195">
    <property type="entry name" value="Pept_tRNA_hydro"/>
    <property type="match status" value="1"/>
</dbReference>
<keyword evidence="9" id="KW-1185">Reference proteome</keyword>
<dbReference type="EMBL" id="CP002497">
    <property type="protein sequence ID" value="AET37621.1"/>
    <property type="molecule type" value="Genomic_DNA"/>
</dbReference>
<dbReference type="Proteomes" id="UP000006790">
    <property type="component" value="Chromosome 1"/>
</dbReference>
<dbReference type="InterPro" id="IPR036416">
    <property type="entry name" value="Pept_tRNA_hydro_sf"/>
</dbReference>
<dbReference type="CDD" id="cd00462">
    <property type="entry name" value="PTH"/>
    <property type="match status" value="1"/>
</dbReference>
<evidence type="ECO:0000256" key="1">
    <source>
        <dbReference type="ARBA" id="ARBA00013260"/>
    </source>
</evidence>
<accession>G8JM50</accession>
<dbReference type="Gene3D" id="3.40.50.1470">
    <property type="entry name" value="Peptidyl-tRNA hydrolase"/>
    <property type="match status" value="1"/>
</dbReference>
<reference evidence="9" key="1">
    <citation type="journal article" date="2012" name="G3 (Bethesda)">
        <title>Pichia sorbitophila, an interspecies yeast hybrid reveals early steps of genome resolution following polyploidization.</title>
        <authorList>
            <person name="Leh Louis V."/>
            <person name="Despons L."/>
            <person name="Friedrich A."/>
            <person name="Martin T."/>
            <person name="Durrens P."/>
            <person name="Casaregola S."/>
            <person name="Neuveglise C."/>
            <person name="Fairhead C."/>
            <person name="Marck C."/>
            <person name="Cruz J.A."/>
            <person name="Straub M.L."/>
            <person name="Kugler V."/>
            <person name="Sacerdot C."/>
            <person name="Uzunov Z."/>
            <person name="Thierry A."/>
            <person name="Weiss S."/>
            <person name="Bleykasten C."/>
            <person name="De Montigny J."/>
            <person name="Jacques N."/>
            <person name="Jung P."/>
            <person name="Lemaire M."/>
            <person name="Mallet S."/>
            <person name="Morel G."/>
            <person name="Richard G.F."/>
            <person name="Sarkar A."/>
            <person name="Savel G."/>
            <person name="Schacherer J."/>
            <person name="Seret M.L."/>
            <person name="Talla E."/>
            <person name="Samson G."/>
            <person name="Jubin C."/>
            <person name="Poulain J."/>
            <person name="Vacherie B."/>
            <person name="Barbe V."/>
            <person name="Pelletier E."/>
            <person name="Sherman D.J."/>
            <person name="Westhof E."/>
            <person name="Weissenbach J."/>
            <person name="Baret P.V."/>
            <person name="Wincker P."/>
            <person name="Gaillardin C."/>
            <person name="Dujon B."/>
            <person name="Souciet J.L."/>
        </authorList>
    </citation>
    <scope>NUCLEOTIDE SEQUENCE [LARGE SCALE GENOMIC DNA]</scope>
    <source>
        <strain evidence="9">CBS 270.75 / DBVPG 7215 / KCTC 17166 / NRRL Y-17582</strain>
    </source>
</reference>
<comment type="similarity">
    <text evidence="5 7">Belongs to the PTH family.</text>
</comment>
<dbReference type="PROSITE" id="PS01195">
    <property type="entry name" value="PEPT_TRNA_HYDROL_1"/>
    <property type="match status" value="1"/>
</dbReference>
<dbReference type="PANTHER" id="PTHR17224">
    <property type="entry name" value="PEPTIDYL-TRNA HYDROLASE"/>
    <property type="match status" value="1"/>
</dbReference>
<evidence type="ECO:0000256" key="2">
    <source>
        <dbReference type="ARBA" id="ARBA00022555"/>
    </source>
</evidence>
<dbReference type="EC" id="3.1.1.29" evidence="1 6"/>
<dbReference type="PANTHER" id="PTHR17224:SF1">
    <property type="entry name" value="PEPTIDYL-TRNA HYDROLASE"/>
    <property type="match status" value="1"/>
</dbReference>
<keyword evidence="3 6" id="KW-0378">Hydrolase</keyword>
<dbReference type="KEGG" id="erc:Ecym_1391"/>
<dbReference type="GO" id="GO:0005739">
    <property type="term" value="C:mitochondrion"/>
    <property type="evidence" value="ECO:0007669"/>
    <property type="project" value="GOC"/>
</dbReference>
<comment type="catalytic activity">
    <reaction evidence="6">
        <text>an N-acyl-L-alpha-aminoacyl-tRNA + H2O = an N-acyl-L-amino acid + a tRNA + H(+)</text>
        <dbReference type="Rhea" id="RHEA:54448"/>
        <dbReference type="Rhea" id="RHEA-COMP:10123"/>
        <dbReference type="Rhea" id="RHEA-COMP:13883"/>
        <dbReference type="ChEBI" id="CHEBI:15377"/>
        <dbReference type="ChEBI" id="CHEBI:15378"/>
        <dbReference type="ChEBI" id="CHEBI:59874"/>
        <dbReference type="ChEBI" id="CHEBI:78442"/>
        <dbReference type="ChEBI" id="CHEBI:138191"/>
        <dbReference type="EC" id="3.1.1.29"/>
    </reaction>
</comment>
<evidence type="ECO:0000313" key="9">
    <source>
        <dbReference type="Proteomes" id="UP000006790"/>
    </source>
</evidence>
<gene>
    <name evidence="8" type="ordered locus">Ecym_1391</name>
</gene>
<name>G8JM50_ERECY</name>
<dbReference type="GO" id="GO:0004045">
    <property type="term" value="F:peptidyl-tRNA hydrolase activity"/>
    <property type="evidence" value="ECO:0007669"/>
    <property type="project" value="UniProtKB-EC"/>
</dbReference>
<dbReference type="HOGENOM" id="CLU_062456_2_1_1"/>
<organism evidence="8 9">
    <name type="scientific">Eremothecium cymbalariae (strain CBS 270.75 / DBVPG 7215 / KCTC 17166 / NRRL Y-17582)</name>
    <name type="common">Yeast</name>
    <dbReference type="NCBI Taxonomy" id="931890"/>
    <lineage>
        <taxon>Eukaryota</taxon>
        <taxon>Fungi</taxon>
        <taxon>Dikarya</taxon>
        <taxon>Ascomycota</taxon>
        <taxon>Saccharomycotina</taxon>
        <taxon>Saccharomycetes</taxon>
        <taxon>Saccharomycetales</taxon>
        <taxon>Saccharomycetaceae</taxon>
        <taxon>Eremothecium</taxon>
    </lineage>
</organism>
<dbReference type="FunCoup" id="G8JM50">
    <property type="interactions" value="108"/>
</dbReference>
<evidence type="ECO:0000256" key="3">
    <source>
        <dbReference type="ARBA" id="ARBA00022801"/>
    </source>
</evidence>
<sequence length="209" mass="23696">MKALKAKCVLQQQGCVFRRQLHICLTGIGNPEPQYQFTRHNAGLVLLDMIKEHYLPNHPWRQCTIPKVAAKFCHDIKNDMLFLRSDGDYINRSGHNILPIWKKVVPIKTCFVVHDELSLPFGKVQLRLPGRSIRGHNGLRDIVAKVGPHIQFHCLAIGIGRPASRDPETVAQYVLQRLTTEELATLKQLALPAALQKMRHLAFPGHRSV</sequence>
<dbReference type="GO" id="GO:0000049">
    <property type="term" value="F:tRNA binding"/>
    <property type="evidence" value="ECO:0007669"/>
    <property type="project" value="UniProtKB-KW"/>
</dbReference>
<evidence type="ECO:0000256" key="7">
    <source>
        <dbReference type="RuleBase" id="RU004320"/>
    </source>
</evidence>
<evidence type="ECO:0000256" key="6">
    <source>
        <dbReference type="RuleBase" id="RU000673"/>
    </source>
</evidence>
<dbReference type="PROSITE" id="PS01196">
    <property type="entry name" value="PEPT_TRNA_HYDROL_2"/>
    <property type="match status" value="1"/>
</dbReference>
<proteinExistence type="inferred from homology"/>
<dbReference type="AlphaFoldDB" id="G8JM50"/>
<dbReference type="InterPro" id="IPR001328">
    <property type="entry name" value="Pept_tRNA_hydro"/>
</dbReference>
<dbReference type="InParanoid" id="G8JM50"/>
<evidence type="ECO:0000256" key="4">
    <source>
        <dbReference type="ARBA" id="ARBA00022884"/>
    </source>
</evidence>
<evidence type="ECO:0000313" key="8">
    <source>
        <dbReference type="EMBL" id="AET37621.1"/>
    </source>
</evidence>
<dbReference type="SUPFAM" id="SSF53178">
    <property type="entry name" value="Peptidyl-tRNA hydrolase-like"/>
    <property type="match status" value="1"/>
</dbReference>
<evidence type="ECO:0000256" key="5">
    <source>
        <dbReference type="ARBA" id="ARBA00038063"/>
    </source>
</evidence>
<keyword evidence="4" id="KW-0694">RNA-binding</keyword>
<dbReference type="OMA" id="HDELQVP"/>
<dbReference type="eggNOG" id="KOG2255">
    <property type="taxonomic scope" value="Eukaryota"/>
</dbReference>
<protein>
    <recommendedName>
        <fullName evidence="1 6">Peptidyl-tRNA hydrolase</fullName>
        <ecNumber evidence="1 6">3.1.1.29</ecNumber>
    </recommendedName>
</protein>
<dbReference type="OrthoDB" id="1711136at2759"/>
<dbReference type="InterPro" id="IPR018171">
    <property type="entry name" value="Pept_tRNA_hydro_CS"/>
</dbReference>
<dbReference type="GeneID" id="11470432"/>
<dbReference type="GO" id="GO:0032543">
    <property type="term" value="P:mitochondrial translation"/>
    <property type="evidence" value="ECO:0007669"/>
    <property type="project" value="EnsemblFungi"/>
</dbReference>
<dbReference type="NCBIfam" id="TIGR00447">
    <property type="entry name" value="pth"/>
    <property type="match status" value="1"/>
</dbReference>
<dbReference type="RefSeq" id="XP_003644438.1">
    <property type="nucleotide sequence ID" value="XM_003644390.1"/>
</dbReference>
<dbReference type="STRING" id="931890.G8JM50"/>
<keyword evidence="2" id="KW-0820">tRNA-binding</keyword>